<protein>
    <submittedName>
        <fullName evidence="3">Uncharacterized protein</fullName>
    </submittedName>
</protein>
<keyword evidence="4" id="KW-1185">Reference proteome</keyword>
<feature type="region of interest" description="Disordered" evidence="1">
    <location>
        <begin position="1"/>
        <end position="40"/>
    </location>
</feature>
<organism evidence="3 4">
    <name type="scientific">Nocardia puris</name>
    <dbReference type="NCBI Taxonomy" id="208602"/>
    <lineage>
        <taxon>Bacteria</taxon>
        <taxon>Bacillati</taxon>
        <taxon>Actinomycetota</taxon>
        <taxon>Actinomycetes</taxon>
        <taxon>Mycobacteriales</taxon>
        <taxon>Nocardiaceae</taxon>
        <taxon>Nocardia</taxon>
    </lineage>
</organism>
<keyword evidence="2" id="KW-0472">Membrane</keyword>
<dbReference type="STRING" id="1210090.GCA_001613185_01969"/>
<keyword evidence="2" id="KW-0812">Transmembrane</keyword>
<dbReference type="EMBL" id="QNRE01000007">
    <property type="protein sequence ID" value="RBO89509.1"/>
    <property type="molecule type" value="Genomic_DNA"/>
</dbReference>
<feature type="compositionally biased region" description="Low complexity" evidence="1">
    <location>
        <begin position="19"/>
        <end position="28"/>
    </location>
</feature>
<keyword evidence="2" id="KW-1133">Transmembrane helix</keyword>
<feature type="transmembrane region" description="Helical" evidence="2">
    <location>
        <begin position="48"/>
        <end position="74"/>
    </location>
</feature>
<feature type="compositionally biased region" description="Low complexity" evidence="1">
    <location>
        <begin position="1"/>
        <end position="12"/>
    </location>
</feature>
<evidence type="ECO:0000256" key="2">
    <source>
        <dbReference type="SAM" id="Phobius"/>
    </source>
</evidence>
<name>A0A366DJ24_9NOCA</name>
<dbReference type="RefSeq" id="WP_147265855.1">
    <property type="nucleotide sequence ID" value="NZ_CP107943.1"/>
</dbReference>
<accession>A0A366DJ24</accession>
<comment type="caution">
    <text evidence="3">The sequence shown here is derived from an EMBL/GenBank/DDBJ whole genome shotgun (WGS) entry which is preliminary data.</text>
</comment>
<dbReference type="AlphaFoldDB" id="A0A366DJ24"/>
<evidence type="ECO:0000256" key="1">
    <source>
        <dbReference type="SAM" id="MobiDB-lite"/>
    </source>
</evidence>
<proteinExistence type="predicted"/>
<evidence type="ECO:0000313" key="4">
    <source>
        <dbReference type="Proteomes" id="UP000252586"/>
    </source>
</evidence>
<sequence length="77" mass="7751">MNYAGPQWGAQPGYPPGAYPQQPGYPGAPRMPGGAPYPPRRGSTGKTLALIVIPLVLVLLAGVGVVAAVLAAPFGRG</sequence>
<evidence type="ECO:0000313" key="3">
    <source>
        <dbReference type="EMBL" id="RBO89509.1"/>
    </source>
</evidence>
<dbReference type="Proteomes" id="UP000252586">
    <property type="component" value="Unassembled WGS sequence"/>
</dbReference>
<gene>
    <name evidence="3" type="ORF">DFR74_107187</name>
</gene>
<reference evidence="3 4" key="1">
    <citation type="submission" date="2018-06" db="EMBL/GenBank/DDBJ databases">
        <title>Genomic Encyclopedia of Type Strains, Phase IV (KMG-IV): sequencing the most valuable type-strain genomes for metagenomic binning, comparative biology and taxonomic classification.</title>
        <authorList>
            <person name="Goeker M."/>
        </authorList>
    </citation>
    <scope>NUCLEOTIDE SEQUENCE [LARGE SCALE GENOMIC DNA]</scope>
    <source>
        <strain evidence="3 4">DSM 44599</strain>
    </source>
</reference>